<dbReference type="eggNOG" id="COG1595">
    <property type="taxonomic scope" value="Bacteria"/>
</dbReference>
<dbReference type="GO" id="GO:0016987">
    <property type="term" value="F:sigma factor activity"/>
    <property type="evidence" value="ECO:0007669"/>
    <property type="project" value="UniProtKB-KW"/>
</dbReference>
<evidence type="ECO:0000259" key="7">
    <source>
        <dbReference type="Pfam" id="PF08281"/>
    </source>
</evidence>
<dbReference type="Pfam" id="PF04542">
    <property type="entry name" value="Sigma70_r2"/>
    <property type="match status" value="1"/>
</dbReference>
<gene>
    <name evidence="8" type="ORF">KILIM_083_00040</name>
</gene>
<comment type="similarity">
    <text evidence="1">Belongs to the sigma-70 factor family. ECF subfamily.</text>
</comment>
<evidence type="ECO:0000256" key="1">
    <source>
        <dbReference type="ARBA" id="ARBA00010641"/>
    </source>
</evidence>
<dbReference type="Gene3D" id="1.10.1740.10">
    <property type="match status" value="1"/>
</dbReference>
<evidence type="ECO:0000256" key="4">
    <source>
        <dbReference type="ARBA" id="ARBA00023125"/>
    </source>
</evidence>
<keyword evidence="5" id="KW-0804">Transcription</keyword>
<dbReference type="InterPro" id="IPR039425">
    <property type="entry name" value="RNA_pol_sigma-70-like"/>
</dbReference>
<evidence type="ECO:0000313" key="9">
    <source>
        <dbReference type="Proteomes" id="UP000008366"/>
    </source>
</evidence>
<comment type="caution">
    <text evidence="8">The sequence shown here is derived from an EMBL/GenBank/DDBJ whole genome shotgun (WGS) entry which is preliminary data.</text>
</comment>
<dbReference type="PANTHER" id="PTHR43133">
    <property type="entry name" value="RNA POLYMERASE ECF-TYPE SIGMA FACTO"/>
    <property type="match status" value="1"/>
</dbReference>
<dbReference type="InterPro" id="IPR014284">
    <property type="entry name" value="RNA_pol_sigma-70_dom"/>
</dbReference>
<proteinExistence type="inferred from homology"/>
<dbReference type="GO" id="GO:0003677">
    <property type="term" value="F:DNA binding"/>
    <property type="evidence" value="ECO:0007669"/>
    <property type="project" value="UniProtKB-KW"/>
</dbReference>
<accession>K6VNP0</accession>
<keyword evidence="9" id="KW-1185">Reference proteome</keyword>
<organism evidence="8 9">
    <name type="scientific">Kineosphaera limosa NBRC 100340</name>
    <dbReference type="NCBI Taxonomy" id="1184609"/>
    <lineage>
        <taxon>Bacteria</taxon>
        <taxon>Bacillati</taxon>
        <taxon>Actinomycetota</taxon>
        <taxon>Actinomycetes</taxon>
        <taxon>Micrococcales</taxon>
        <taxon>Dermatophilaceae</taxon>
        <taxon>Kineosphaera</taxon>
    </lineage>
</organism>
<dbReference type="SUPFAM" id="SSF88946">
    <property type="entry name" value="Sigma2 domain of RNA polymerase sigma factors"/>
    <property type="match status" value="1"/>
</dbReference>
<dbReference type="EMBL" id="BAHD01000083">
    <property type="protein sequence ID" value="GAB97808.1"/>
    <property type="molecule type" value="Genomic_DNA"/>
</dbReference>
<evidence type="ECO:0000256" key="5">
    <source>
        <dbReference type="ARBA" id="ARBA00023163"/>
    </source>
</evidence>
<feature type="domain" description="RNA polymerase sigma factor 70 region 4 type 2" evidence="7">
    <location>
        <begin position="110"/>
        <end position="160"/>
    </location>
</feature>
<keyword evidence="3" id="KW-0731">Sigma factor</keyword>
<protein>
    <submittedName>
        <fullName evidence="8">Putative RNA polymerase ECF-type sigma factor</fullName>
    </submittedName>
</protein>
<dbReference type="Gene3D" id="1.10.10.10">
    <property type="entry name" value="Winged helix-like DNA-binding domain superfamily/Winged helix DNA-binding domain"/>
    <property type="match status" value="1"/>
</dbReference>
<dbReference type="InterPro" id="IPR013249">
    <property type="entry name" value="RNA_pol_sigma70_r4_t2"/>
</dbReference>
<keyword evidence="4" id="KW-0238">DNA-binding</keyword>
<sequence length="176" mass="19461">MELDAPGPGTPMDFETWARAHTPRLLRVATLLTGRRAEAEDLVQDVLLVTYQRWESIAAMERPWAYVVRTLTNRHLANARSNGRELRRMRLHALTEISCMPEELGFEPDLAAALAGLGPRQRAVLLLRHVDDISDDDIAAALRCSVATVRSQASRALALLRSALTPASTSAESRQP</sequence>
<name>K6VNP0_9MICO</name>
<dbReference type="Proteomes" id="UP000008366">
    <property type="component" value="Unassembled WGS sequence"/>
</dbReference>
<dbReference type="InterPro" id="IPR013325">
    <property type="entry name" value="RNA_pol_sigma_r2"/>
</dbReference>
<dbReference type="PANTHER" id="PTHR43133:SF50">
    <property type="entry name" value="ECF RNA POLYMERASE SIGMA FACTOR SIGM"/>
    <property type="match status" value="1"/>
</dbReference>
<evidence type="ECO:0000259" key="6">
    <source>
        <dbReference type="Pfam" id="PF04542"/>
    </source>
</evidence>
<dbReference type="NCBIfam" id="TIGR02937">
    <property type="entry name" value="sigma70-ECF"/>
    <property type="match status" value="1"/>
</dbReference>
<dbReference type="Pfam" id="PF08281">
    <property type="entry name" value="Sigma70_r4_2"/>
    <property type="match status" value="1"/>
</dbReference>
<evidence type="ECO:0000256" key="3">
    <source>
        <dbReference type="ARBA" id="ARBA00023082"/>
    </source>
</evidence>
<evidence type="ECO:0000256" key="2">
    <source>
        <dbReference type="ARBA" id="ARBA00023015"/>
    </source>
</evidence>
<dbReference type="InterPro" id="IPR013324">
    <property type="entry name" value="RNA_pol_sigma_r3/r4-like"/>
</dbReference>
<evidence type="ECO:0000313" key="8">
    <source>
        <dbReference type="EMBL" id="GAB97808.1"/>
    </source>
</evidence>
<feature type="domain" description="RNA polymerase sigma-70 region 2" evidence="6">
    <location>
        <begin position="19"/>
        <end position="84"/>
    </location>
</feature>
<reference evidence="8 9" key="1">
    <citation type="submission" date="2012-08" db="EMBL/GenBank/DDBJ databases">
        <title>Whole genome shotgun sequence of Kineosphaera limosa NBRC 100340.</title>
        <authorList>
            <person name="Yoshida I."/>
            <person name="Isaki S."/>
            <person name="Hosoyama A."/>
            <person name="Tsuchikane K."/>
            <person name="Katsumata H."/>
            <person name="Ando Y."/>
            <person name="Ohji S."/>
            <person name="Hamada M."/>
            <person name="Tamura T."/>
            <person name="Yamazoe A."/>
            <person name="Yamazaki S."/>
            <person name="Fujita N."/>
        </authorList>
    </citation>
    <scope>NUCLEOTIDE SEQUENCE [LARGE SCALE GENOMIC DNA]</scope>
    <source>
        <strain evidence="8 9">NBRC 100340</strain>
    </source>
</reference>
<keyword evidence="2" id="KW-0805">Transcription regulation</keyword>
<dbReference type="STRING" id="1184609.KILIM_083_00040"/>
<dbReference type="InterPro" id="IPR007627">
    <property type="entry name" value="RNA_pol_sigma70_r2"/>
</dbReference>
<dbReference type="SUPFAM" id="SSF88659">
    <property type="entry name" value="Sigma3 and sigma4 domains of RNA polymerase sigma factors"/>
    <property type="match status" value="1"/>
</dbReference>
<dbReference type="AlphaFoldDB" id="K6VNP0"/>
<dbReference type="InterPro" id="IPR036388">
    <property type="entry name" value="WH-like_DNA-bd_sf"/>
</dbReference>
<dbReference type="GO" id="GO:0006352">
    <property type="term" value="P:DNA-templated transcription initiation"/>
    <property type="evidence" value="ECO:0007669"/>
    <property type="project" value="InterPro"/>
</dbReference>